<dbReference type="AlphaFoldDB" id="A0A2I4H6X9"/>
<evidence type="ECO:0000256" key="4">
    <source>
        <dbReference type="PROSITE-ProRule" id="PRU00285"/>
    </source>
</evidence>
<organism evidence="8 9">
    <name type="scientific">Juglans regia</name>
    <name type="common">English walnut</name>
    <dbReference type="NCBI Taxonomy" id="51240"/>
    <lineage>
        <taxon>Eukaryota</taxon>
        <taxon>Viridiplantae</taxon>
        <taxon>Streptophyta</taxon>
        <taxon>Embryophyta</taxon>
        <taxon>Tracheophyta</taxon>
        <taxon>Spermatophyta</taxon>
        <taxon>Magnoliopsida</taxon>
        <taxon>eudicotyledons</taxon>
        <taxon>Gunneridae</taxon>
        <taxon>Pentapetalae</taxon>
        <taxon>rosids</taxon>
        <taxon>fabids</taxon>
        <taxon>Fagales</taxon>
        <taxon>Juglandaceae</taxon>
        <taxon>Juglans</taxon>
    </lineage>
</organism>
<evidence type="ECO:0000256" key="7">
    <source>
        <dbReference type="SAM" id="Phobius"/>
    </source>
</evidence>
<dbReference type="GeneID" id="109014046"/>
<accession>A0A2I4H6X9</accession>
<dbReference type="Pfam" id="PF00011">
    <property type="entry name" value="HSP20"/>
    <property type="match status" value="1"/>
</dbReference>
<keyword evidence="7" id="KW-0472">Membrane</keyword>
<keyword evidence="7" id="KW-1133">Transmembrane helix</keyword>
<dbReference type="PANTHER" id="PTHR43670:SF73">
    <property type="entry name" value="INACTIVE PROTEIN RESTRICTED TEV MOVEMENT 2-LIKE"/>
    <property type="match status" value="1"/>
</dbReference>
<dbReference type="InterPro" id="IPR008978">
    <property type="entry name" value="HSP20-like_chaperone"/>
</dbReference>
<keyword evidence="7" id="KW-0812">Transmembrane</keyword>
<keyword evidence="8" id="KW-1185">Reference proteome</keyword>
<comment type="similarity">
    <text evidence="4 5">Belongs to the small heat shock protein (HSP20) family.</text>
</comment>
<dbReference type="PROSITE" id="PS01031">
    <property type="entry name" value="SHSP"/>
    <property type="match status" value="1"/>
</dbReference>
<feature type="transmembrane region" description="Helical" evidence="7">
    <location>
        <begin position="205"/>
        <end position="224"/>
    </location>
</feature>
<dbReference type="Proteomes" id="UP000235220">
    <property type="component" value="Chromosome 14"/>
</dbReference>
<dbReference type="Gramene" id="Jr14_15860_p1">
    <property type="protein sequence ID" value="cds.Jr14_15860_p1"/>
    <property type="gene ID" value="Jr14_15860"/>
</dbReference>
<keyword evidence="3" id="KW-0611">Plant defense</keyword>
<keyword evidence="2" id="KW-1003">Cell membrane</keyword>
<dbReference type="GO" id="GO:0006952">
    <property type="term" value="P:defense response"/>
    <property type="evidence" value="ECO:0007669"/>
    <property type="project" value="UniProtKB-KW"/>
</dbReference>
<reference evidence="9" key="1">
    <citation type="submission" date="2025-08" db="UniProtKB">
        <authorList>
            <consortium name="RefSeq"/>
        </authorList>
    </citation>
    <scope>IDENTIFICATION</scope>
    <source>
        <tissue evidence="9">Leaves</tissue>
    </source>
</reference>
<sequence>MDAMPTVDDRVYEDFEPQMEWTKEEDCDTLILLLPGFRKEQLKVQLTSNLTLRISGERPLGDQKYRRFKKEISVPLNTETTEITAEFEKGTLYVRHPKAISQHMPKSEPQDQKDAHEQQAAPEVASKASHVEKPSYEKTTVQESVLDHGNKDPQKAPKKKESSSSDGKSSMVEDATGELIRVLKGRYNLVVGGLSTWDLKKPKTLMMLALILVLVAVLSVKLIAMKPSGQPKSTHSTV</sequence>
<dbReference type="PANTHER" id="PTHR43670">
    <property type="entry name" value="HEAT SHOCK PROTEIN 26"/>
    <property type="match status" value="1"/>
</dbReference>
<dbReference type="GO" id="GO:0005886">
    <property type="term" value="C:plasma membrane"/>
    <property type="evidence" value="ECO:0007669"/>
    <property type="project" value="UniProtKB-SubCell"/>
</dbReference>
<evidence type="ECO:0000313" key="8">
    <source>
        <dbReference type="Proteomes" id="UP000235220"/>
    </source>
</evidence>
<feature type="compositionally biased region" description="Basic and acidic residues" evidence="6">
    <location>
        <begin position="145"/>
        <end position="163"/>
    </location>
</feature>
<evidence type="ECO:0000256" key="5">
    <source>
        <dbReference type="RuleBase" id="RU003616"/>
    </source>
</evidence>
<evidence type="ECO:0000256" key="1">
    <source>
        <dbReference type="ARBA" id="ARBA00004162"/>
    </source>
</evidence>
<dbReference type="InterPro" id="IPR002068">
    <property type="entry name" value="A-crystallin/Hsp20_dom"/>
</dbReference>
<dbReference type="RefSeq" id="XP_018851901.1">
    <property type="nucleotide sequence ID" value="XM_018996356.2"/>
</dbReference>
<dbReference type="SUPFAM" id="SSF49764">
    <property type="entry name" value="HSP20-like chaperones"/>
    <property type="match status" value="1"/>
</dbReference>
<proteinExistence type="inferred from homology"/>
<evidence type="ECO:0000256" key="2">
    <source>
        <dbReference type="ARBA" id="ARBA00022475"/>
    </source>
</evidence>
<feature type="region of interest" description="Disordered" evidence="6">
    <location>
        <begin position="101"/>
        <end position="172"/>
    </location>
</feature>
<dbReference type="CDD" id="cd06464">
    <property type="entry name" value="ACD_sHsps-like"/>
    <property type="match status" value="1"/>
</dbReference>
<gene>
    <name evidence="9" type="primary">LOC109014046</name>
</gene>
<dbReference type="OrthoDB" id="1431247at2759"/>
<comment type="subcellular location">
    <subcellularLocation>
        <location evidence="1">Cell membrane</location>
        <topology evidence="1">Single-pass membrane protein</topology>
    </subcellularLocation>
</comment>
<evidence type="ECO:0000256" key="3">
    <source>
        <dbReference type="ARBA" id="ARBA00022821"/>
    </source>
</evidence>
<name>A0A2I4H6X9_JUGRE</name>
<dbReference type="GO" id="GO:0034605">
    <property type="term" value="P:cellular response to heat"/>
    <property type="evidence" value="ECO:0000318"/>
    <property type="project" value="GO_Central"/>
</dbReference>
<feature type="compositionally biased region" description="Basic and acidic residues" evidence="6">
    <location>
        <begin position="105"/>
        <end position="117"/>
    </location>
</feature>
<dbReference type="KEGG" id="jre:109014046"/>
<dbReference type="Gene3D" id="2.60.40.790">
    <property type="match status" value="1"/>
</dbReference>
<protein>
    <submittedName>
        <fullName evidence="9">Inactive protein RESTRICTED TEV MOVEMENT 2-like</fullName>
    </submittedName>
</protein>
<dbReference type="FunCoup" id="A0A2I4H6X9">
    <property type="interactions" value="95"/>
</dbReference>
<evidence type="ECO:0000313" key="9">
    <source>
        <dbReference type="RefSeq" id="XP_018851901.1"/>
    </source>
</evidence>
<evidence type="ECO:0000256" key="6">
    <source>
        <dbReference type="SAM" id="MobiDB-lite"/>
    </source>
</evidence>